<dbReference type="InterPro" id="IPR039708">
    <property type="entry name" value="MT1774/Rv1733c-like"/>
</dbReference>
<dbReference type="OrthoDB" id="4213157at2"/>
<reference evidence="2 3" key="1">
    <citation type="submission" date="2019-06" db="EMBL/GenBank/DDBJ databases">
        <title>Sequencing the genomes of 1000 actinobacteria strains.</title>
        <authorList>
            <person name="Klenk H.-P."/>
        </authorList>
    </citation>
    <scope>NUCLEOTIDE SEQUENCE [LARGE SCALE GENOMIC DNA]</scope>
    <source>
        <strain evidence="2 3">DSM 41929</strain>
    </source>
</reference>
<evidence type="ECO:0008006" key="4">
    <source>
        <dbReference type="Google" id="ProtNLM"/>
    </source>
</evidence>
<dbReference type="RefSeq" id="WP_055703975.1">
    <property type="nucleotide sequence ID" value="NZ_JBPJFI010000001.1"/>
</dbReference>
<evidence type="ECO:0000313" key="3">
    <source>
        <dbReference type="Proteomes" id="UP000318103"/>
    </source>
</evidence>
<feature type="transmembrane region" description="Helical" evidence="1">
    <location>
        <begin position="21"/>
        <end position="44"/>
    </location>
</feature>
<keyword evidence="3" id="KW-1185">Reference proteome</keyword>
<dbReference type="Proteomes" id="UP000318103">
    <property type="component" value="Unassembled WGS sequence"/>
</dbReference>
<accession>A0A542TI21</accession>
<proteinExistence type="predicted"/>
<dbReference type="AlphaFoldDB" id="A0A542TI21"/>
<feature type="transmembrane region" description="Helical" evidence="1">
    <location>
        <begin position="142"/>
        <end position="166"/>
    </location>
</feature>
<sequence length="190" mass="20308">MNARPGPWRWRGNPLRRPEDVAEAWLVLAVWIVVVLAGAAAGVLTARAAGDVFAAQRAHRHPVRAVVLVDAPRATTEAWPAGGLVRAAVRWTAPDGTPRTADTLVDRGLKAGARVVVWQDDHGGLAPAKPTDPTEGAIEAGLFGTAAALAVAAPVFGAGALARLSLDRRRMARWDREWDRVEPHWGHRTG</sequence>
<dbReference type="EMBL" id="VFNX01000002">
    <property type="protein sequence ID" value="TQK86448.1"/>
    <property type="molecule type" value="Genomic_DNA"/>
</dbReference>
<organism evidence="2 3">
    <name type="scientific">Streptomyces puniciscabiei</name>
    <dbReference type="NCBI Taxonomy" id="164348"/>
    <lineage>
        <taxon>Bacteria</taxon>
        <taxon>Bacillati</taxon>
        <taxon>Actinomycetota</taxon>
        <taxon>Actinomycetes</taxon>
        <taxon>Kitasatosporales</taxon>
        <taxon>Streptomycetaceae</taxon>
        <taxon>Streptomyces</taxon>
    </lineage>
</organism>
<evidence type="ECO:0000313" key="2">
    <source>
        <dbReference type="EMBL" id="TQK86448.1"/>
    </source>
</evidence>
<comment type="caution">
    <text evidence="2">The sequence shown here is derived from an EMBL/GenBank/DDBJ whole genome shotgun (WGS) entry which is preliminary data.</text>
</comment>
<dbReference type="PANTHER" id="PTHR42305:SF1">
    <property type="entry name" value="MEMBRANE PROTEIN RV1733C-RELATED"/>
    <property type="match status" value="1"/>
</dbReference>
<keyword evidence="1" id="KW-1133">Transmembrane helix</keyword>
<name>A0A542TI21_9ACTN</name>
<keyword evidence="1" id="KW-0812">Transmembrane</keyword>
<dbReference type="PANTHER" id="PTHR42305">
    <property type="entry name" value="MEMBRANE PROTEIN RV1733C-RELATED"/>
    <property type="match status" value="1"/>
</dbReference>
<protein>
    <recommendedName>
        <fullName evidence="4">Integral membrane protein</fullName>
    </recommendedName>
</protein>
<evidence type="ECO:0000256" key="1">
    <source>
        <dbReference type="SAM" id="Phobius"/>
    </source>
</evidence>
<keyword evidence="1" id="KW-0472">Membrane</keyword>
<gene>
    <name evidence="2" type="ORF">FB563_6580</name>
</gene>